<dbReference type="InterPro" id="IPR001991">
    <property type="entry name" value="Na-dicarboxylate_symporter"/>
</dbReference>
<dbReference type="OrthoDB" id="9768885at2"/>
<dbReference type="GO" id="GO:0015293">
    <property type="term" value="F:symporter activity"/>
    <property type="evidence" value="ECO:0007669"/>
    <property type="project" value="UniProtKB-KW"/>
</dbReference>
<feature type="transmembrane region" description="Helical" evidence="8">
    <location>
        <begin position="245"/>
        <end position="266"/>
    </location>
</feature>
<feature type="transmembrane region" description="Helical" evidence="8">
    <location>
        <begin position="286"/>
        <end position="311"/>
    </location>
</feature>
<keyword evidence="5" id="KW-0769">Symport</keyword>
<feature type="transmembrane region" description="Helical" evidence="8">
    <location>
        <begin position="75"/>
        <end position="97"/>
    </location>
</feature>
<evidence type="ECO:0000256" key="2">
    <source>
        <dbReference type="ARBA" id="ARBA00022448"/>
    </source>
</evidence>
<dbReference type="SUPFAM" id="SSF118215">
    <property type="entry name" value="Proton glutamate symport protein"/>
    <property type="match status" value="1"/>
</dbReference>
<dbReference type="Gene3D" id="1.10.3860.10">
    <property type="entry name" value="Sodium:dicarboxylate symporter"/>
    <property type="match status" value="1"/>
</dbReference>
<keyword evidence="3" id="KW-1003">Cell membrane</keyword>
<evidence type="ECO:0000256" key="1">
    <source>
        <dbReference type="ARBA" id="ARBA00004651"/>
    </source>
</evidence>
<dbReference type="FunFam" id="1.10.3860.10:FF:000001">
    <property type="entry name" value="C4-dicarboxylate transport protein"/>
    <property type="match status" value="1"/>
</dbReference>
<dbReference type="KEGG" id="pmar:B0X71_11145"/>
<accession>A0A1Q2KZI4</accession>
<organism evidence="9 10">
    <name type="scientific">Planococcus lenghuensis</name>
    <dbReference type="NCBI Taxonomy" id="2213202"/>
    <lineage>
        <taxon>Bacteria</taxon>
        <taxon>Bacillati</taxon>
        <taxon>Bacillota</taxon>
        <taxon>Bacilli</taxon>
        <taxon>Bacillales</taxon>
        <taxon>Caryophanaceae</taxon>
        <taxon>Planococcus</taxon>
    </lineage>
</organism>
<comment type="subcellular location">
    <subcellularLocation>
        <location evidence="1">Cell membrane</location>
        <topology evidence="1">Multi-pass membrane protein</topology>
    </subcellularLocation>
</comment>
<keyword evidence="10" id="KW-1185">Reference proteome</keyword>
<dbReference type="InterPro" id="IPR018107">
    <property type="entry name" value="Na-dicarboxylate_symporter_CS"/>
</dbReference>
<protein>
    <submittedName>
        <fullName evidence="9">Dicarboxylate/amino acid:cation symporter</fullName>
    </submittedName>
</protein>
<evidence type="ECO:0000256" key="8">
    <source>
        <dbReference type="SAM" id="Phobius"/>
    </source>
</evidence>
<evidence type="ECO:0000313" key="10">
    <source>
        <dbReference type="Proteomes" id="UP000188184"/>
    </source>
</evidence>
<evidence type="ECO:0000256" key="5">
    <source>
        <dbReference type="ARBA" id="ARBA00022847"/>
    </source>
</evidence>
<name>A0A1Q2KZI4_9BACL</name>
<feature type="transmembrane region" description="Helical" evidence="8">
    <location>
        <begin position="346"/>
        <end position="368"/>
    </location>
</feature>
<dbReference type="PROSITE" id="PS00714">
    <property type="entry name" value="NA_DICARBOXYL_SYMP_2"/>
    <property type="match status" value="1"/>
</dbReference>
<dbReference type="Proteomes" id="UP000188184">
    <property type="component" value="Chromosome"/>
</dbReference>
<feature type="transmembrane region" description="Helical" evidence="8">
    <location>
        <begin position="323"/>
        <end position="340"/>
    </location>
</feature>
<feature type="transmembrane region" description="Helical" evidence="8">
    <location>
        <begin position="207"/>
        <end position="233"/>
    </location>
</feature>
<dbReference type="Pfam" id="PF00375">
    <property type="entry name" value="SDF"/>
    <property type="match status" value="1"/>
</dbReference>
<evidence type="ECO:0000256" key="3">
    <source>
        <dbReference type="ARBA" id="ARBA00022475"/>
    </source>
</evidence>
<dbReference type="EMBL" id="CP019640">
    <property type="protein sequence ID" value="AQQ53573.1"/>
    <property type="molecule type" value="Genomic_DNA"/>
</dbReference>
<dbReference type="GO" id="GO:0005886">
    <property type="term" value="C:plasma membrane"/>
    <property type="evidence" value="ECO:0007669"/>
    <property type="project" value="UniProtKB-SubCell"/>
</dbReference>
<keyword evidence="6 8" id="KW-1133">Transmembrane helix</keyword>
<feature type="transmembrane region" description="Helical" evidence="8">
    <location>
        <begin position="134"/>
        <end position="159"/>
    </location>
</feature>
<dbReference type="InterPro" id="IPR036458">
    <property type="entry name" value="Na:dicarbo_symporter_sf"/>
</dbReference>
<keyword evidence="7 8" id="KW-0472">Membrane</keyword>
<feature type="transmembrane region" description="Helical" evidence="8">
    <location>
        <begin position="38"/>
        <end position="63"/>
    </location>
</feature>
<feature type="transmembrane region" description="Helical" evidence="8">
    <location>
        <begin position="180"/>
        <end position="201"/>
    </location>
</feature>
<evidence type="ECO:0000313" key="9">
    <source>
        <dbReference type="EMBL" id="AQQ53573.1"/>
    </source>
</evidence>
<evidence type="ECO:0000256" key="6">
    <source>
        <dbReference type="ARBA" id="ARBA00022989"/>
    </source>
</evidence>
<reference evidence="9 10" key="1">
    <citation type="submission" date="2017-02" db="EMBL/GenBank/DDBJ databases">
        <title>The complete genomic sequence of a novel cold adapted crude oil-degrading bacterium Planococcus qaidamina Y42.</title>
        <authorList>
            <person name="Yang R."/>
        </authorList>
    </citation>
    <scope>NUCLEOTIDE SEQUENCE [LARGE SCALE GENOMIC DNA]</scope>
    <source>
        <strain evidence="9 10">Y42</strain>
    </source>
</reference>
<dbReference type="PRINTS" id="PR00173">
    <property type="entry name" value="EDTRNSPORT"/>
</dbReference>
<dbReference type="PANTHER" id="PTHR42865">
    <property type="entry name" value="PROTON/GLUTAMATE-ASPARTATE SYMPORTER"/>
    <property type="match status" value="1"/>
</dbReference>
<sequence>MKLKDNLLAQIFVAFAIAITLGLIFGPAIEVVEPLGELFLRLIKFVIAPLVLASLVVGIASIGDPKQLGRIGLKTVTYYLVTSAIAVTIGLSFAFLISPGEGLTIGIPEEGSVEVNETEGVIATLLNIIPENPFAALASGSILQIIFFAIFLGLAITLVGKPAEPVYRFFEGFAEIMYKITGIIMWLAPLGIIGLVAPVVGEYGLSVLLPLLKVILTVAIACIVHAVVIYGLAVKTFGKTNPLRFFKGITPAAAVAFSTCSSAGTLPVTMKNTQENLGVSRRISSFVLPLGATLNMDGTAIYQGIAVVFIAQISGLELSIMQLVAVVLTTVLASIGAAGVPGAGVIMLAMVLNAAGMPLEGIALVAGIDRILDMFRTTVNVVGDASAAVVVAGSEGELWTDATVEERDDDFESAGVDERHALNAK</sequence>
<evidence type="ECO:0000256" key="4">
    <source>
        <dbReference type="ARBA" id="ARBA00022692"/>
    </source>
</evidence>
<feature type="transmembrane region" description="Helical" evidence="8">
    <location>
        <begin position="7"/>
        <end position="26"/>
    </location>
</feature>
<evidence type="ECO:0000256" key="7">
    <source>
        <dbReference type="ARBA" id="ARBA00023136"/>
    </source>
</evidence>
<dbReference type="GO" id="GO:0006835">
    <property type="term" value="P:dicarboxylic acid transport"/>
    <property type="evidence" value="ECO:0007669"/>
    <property type="project" value="TreeGrafter"/>
</dbReference>
<dbReference type="PANTHER" id="PTHR42865:SF7">
    <property type="entry name" value="PROTON_GLUTAMATE-ASPARTATE SYMPORTER"/>
    <property type="match status" value="1"/>
</dbReference>
<gene>
    <name evidence="9" type="ORF">B0X71_11145</name>
</gene>
<keyword evidence="4 8" id="KW-0812">Transmembrane</keyword>
<dbReference type="AlphaFoldDB" id="A0A1Q2KZI4"/>
<keyword evidence="2" id="KW-0813">Transport</keyword>
<proteinExistence type="predicted"/>